<dbReference type="SUPFAM" id="SSF47648">
    <property type="entry name" value="Nucleoside phosphorylase/phosphoribosyltransferase N-terminal domain"/>
    <property type="match status" value="1"/>
</dbReference>
<dbReference type="NCBIfam" id="TIGR01245">
    <property type="entry name" value="trpD"/>
    <property type="match status" value="1"/>
</dbReference>
<sequence>YSMSEKYSKLLNQLLDGKSMPEDQAFDLMQSLARDEISPALAGALLAGLRAKGETADEIRGFATAMRELALKPKIPDGTPIVDTVGTGGDGSGSLNLSTGVGLLAAACGARVVKHGNRSVSSRSGSADMIECLGLTLPTDEKSAIDLLEVLGFTFLFSPAFHPAMKAIMPVRGAMGVRTVFNMLGPLSNPAAPPYQLVGAFSAEAAKLMAHTLAGMPIKRVFVVHGEPGWDEATPIGRFVLYDVKPDSVKETYRHPKDYGLNCCTAQDLAGAGPEHNAKELIRVFKGEDKGPHRDALLMGTSLVLEVIGVVSDAVTGVNVAQKTIDEGRAEDFLERIQKISEK</sequence>
<dbReference type="PANTHER" id="PTHR43285">
    <property type="entry name" value="ANTHRANILATE PHOSPHORIBOSYLTRANSFERASE"/>
    <property type="match status" value="1"/>
</dbReference>
<feature type="domain" description="Glycosyl transferase family 3 N-terminal" evidence="4">
    <location>
        <begin position="9"/>
        <end position="70"/>
    </location>
</feature>
<dbReference type="InterPro" id="IPR036320">
    <property type="entry name" value="Glycosyl_Trfase_fam3_N_dom_sf"/>
</dbReference>
<evidence type="ECO:0008006" key="6">
    <source>
        <dbReference type="Google" id="ProtNLM"/>
    </source>
</evidence>
<dbReference type="PANTHER" id="PTHR43285:SF2">
    <property type="entry name" value="ANTHRANILATE PHOSPHORIBOSYLTRANSFERASE"/>
    <property type="match status" value="1"/>
</dbReference>
<feature type="domain" description="Glycosyl transferase family 3" evidence="3">
    <location>
        <begin position="79"/>
        <end position="330"/>
    </location>
</feature>
<evidence type="ECO:0000256" key="1">
    <source>
        <dbReference type="ARBA" id="ARBA00022676"/>
    </source>
</evidence>
<dbReference type="Gene3D" id="3.40.1030.10">
    <property type="entry name" value="Nucleoside phosphorylase/phosphoribosyltransferase catalytic domain"/>
    <property type="match status" value="1"/>
</dbReference>
<dbReference type="HAMAP" id="MF_00211">
    <property type="entry name" value="TrpD"/>
    <property type="match status" value="1"/>
</dbReference>
<gene>
    <name evidence="5" type="ORF">METZ01_LOCUS64859</name>
</gene>
<evidence type="ECO:0000256" key="2">
    <source>
        <dbReference type="ARBA" id="ARBA00022679"/>
    </source>
</evidence>
<dbReference type="Gene3D" id="1.20.970.10">
    <property type="entry name" value="Transferase, Pyrimidine Nucleoside Phosphorylase, Chain C"/>
    <property type="match status" value="1"/>
</dbReference>
<dbReference type="GO" id="GO:0005829">
    <property type="term" value="C:cytosol"/>
    <property type="evidence" value="ECO:0007669"/>
    <property type="project" value="TreeGrafter"/>
</dbReference>
<dbReference type="SUPFAM" id="SSF52418">
    <property type="entry name" value="Nucleoside phosphorylase/phosphoribosyltransferase catalytic domain"/>
    <property type="match status" value="1"/>
</dbReference>
<feature type="non-terminal residue" evidence="5">
    <location>
        <position position="1"/>
    </location>
</feature>
<keyword evidence="2" id="KW-0808">Transferase</keyword>
<reference evidence="5" key="1">
    <citation type="submission" date="2018-05" db="EMBL/GenBank/DDBJ databases">
        <authorList>
            <person name="Lanie J.A."/>
            <person name="Ng W.-L."/>
            <person name="Kazmierczak K.M."/>
            <person name="Andrzejewski T.M."/>
            <person name="Davidsen T.M."/>
            <person name="Wayne K.J."/>
            <person name="Tettelin H."/>
            <person name="Glass J.I."/>
            <person name="Rusch D."/>
            <person name="Podicherti R."/>
            <person name="Tsui H.-C.T."/>
            <person name="Winkler M.E."/>
        </authorList>
    </citation>
    <scope>NUCLEOTIDE SEQUENCE</scope>
</reference>
<dbReference type="InterPro" id="IPR017459">
    <property type="entry name" value="Glycosyl_Trfase_fam3_N_dom"/>
</dbReference>
<dbReference type="GO" id="GO:0000162">
    <property type="term" value="P:L-tryptophan biosynthetic process"/>
    <property type="evidence" value="ECO:0007669"/>
    <property type="project" value="InterPro"/>
</dbReference>
<dbReference type="InterPro" id="IPR000312">
    <property type="entry name" value="Glycosyl_Trfase_fam3"/>
</dbReference>
<name>A0A381T757_9ZZZZ</name>
<dbReference type="EMBL" id="UINC01004127">
    <property type="protein sequence ID" value="SVA12005.1"/>
    <property type="molecule type" value="Genomic_DNA"/>
</dbReference>
<organism evidence="5">
    <name type="scientific">marine metagenome</name>
    <dbReference type="NCBI Taxonomy" id="408172"/>
    <lineage>
        <taxon>unclassified sequences</taxon>
        <taxon>metagenomes</taxon>
        <taxon>ecological metagenomes</taxon>
    </lineage>
</organism>
<evidence type="ECO:0000313" key="5">
    <source>
        <dbReference type="EMBL" id="SVA12005.1"/>
    </source>
</evidence>
<dbReference type="GO" id="GO:0004048">
    <property type="term" value="F:anthranilate phosphoribosyltransferase activity"/>
    <property type="evidence" value="ECO:0007669"/>
    <property type="project" value="InterPro"/>
</dbReference>
<keyword evidence="1" id="KW-0328">Glycosyltransferase</keyword>
<dbReference type="Pfam" id="PF00591">
    <property type="entry name" value="Glycos_transf_3"/>
    <property type="match status" value="1"/>
</dbReference>
<evidence type="ECO:0000259" key="4">
    <source>
        <dbReference type="Pfam" id="PF02885"/>
    </source>
</evidence>
<proteinExistence type="inferred from homology"/>
<protein>
    <recommendedName>
        <fullName evidence="6">Glycosyl transferase family 3 domain-containing protein</fullName>
    </recommendedName>
</protein>
<accession>A0A381T757</accession>
<dbReference type="AlphaFoldDB" id="A0A381T757"/>
<dbReference type="InterPro" id="IPR035902">
    <property type="entry name" value="Nuc_phospho_transferase"/>
</dbReference>
<dbReference type="InterPro" id="IPR005940">
    <property type="entry name" value="Anthranilate_Pribosyl_Tfrase"/>
</dbReference>
<evidence type="ECO:0000259" key="3">
    <source>
        <dbReference type="Pfam" id="PF00591"/>
    </source>
</evidence>
<dbReference type="Pfam" id="PF02885">
    <property type="entry name" value="Glycos_trans_3N"/>
    <property type="match status" value="1"/>
</dbReference>